<proteinExistence type="predicted"/>
<name>A0ABS5A1Q4_9MYCO</name>
<reference evidence="1 2" key="1">
    <citation type="submission" date="2021-03" db="EMBL/GenBank/DDBJ databases">
        <title>Sequencing the genomes of 1000 actinobacteria strains.</title>
        <authorList>
            <person name="Klenk H.-P."/>
        </authorList>
    </citation>
    <scope>NUCLEOTIDE SEQUENCE [LARGE SCALE GENOMIC DNA]</scope>
    <source>
        <strain evidence="1 2">DSM 46713</strain>
    </source>
</reference>
<keyword evidence="2" id="KW-1185">Reference proteome</keyword>
<gene>
    <name evidence="1" type="ORF">JOF57_005600</name>
</gene>
<evidence type="ECO:0000313" key="2">
    <source>
        <dbReference type="Proteomes" id="UP000694460"/>
    </source>
</evidence>
<dbReference type="Proteomes" id="UP000694460">
    <property type="component" value="Unassembled WGS sequence"/>
</dbReference>
<evidence type="ECO:0000313" key="1">
    <source>
        <dbReference type="EMBL" id="MBP2455687.1"/>
    </source>
</evidence>
<sequence length="169" mass="18210">MRVPTAGPVPVAQQLDQLTGAIDELRRTGNAILDLLPTDAPLFACADLTTGICHLKRAAVALDRAADQLAAAEIQTEHQAADDAWADRAWQVDSTTRQCCGSIGGHAPDCKADGTLRDHQLGGIQRGIRTLLVQVPARSWTVDEAQAVWEALAGILHRRTVTGNVRRHR</sequence>
<dbReference type="RefSeq" id="WP_209923846.1">
    <property type="nucleotide sequence ID" value="NZ_JAGIOP010000002.1"/>
</dbReference>
<accession>A0ABS5A1Q4</accession>
<evidence type="ECO:0008006" key="3">
    <source>
        <dbReference type="Google" id="ProtNLM"/>
    </source>
</evidence>
<protein>
    <recommendedName>
        <fullName evidence="3">DUF222 domain-containing protein</fullName>
    </recommendedName>
</protein>
<comment type="caution">
    <text evidence="1">The sequence shown here is derived from an EMBL/GenBank/DDBJ whole genome shotgun (WGS) entry which is preliminary data.</text>
</comment>
<dbReference type="EMBL" id="JAGIOP010000002">
    <property type="protein sequence ID" value="MBP2455687.1"/>
    <property type="molecule type" value="Genomic_DNA"/>
</dbReference>
<organism evidence="1 2">
    <name type="scientific">Mycolicibacterium lutetiense</name>
    <dbReference type="NCBI Taxonomy" id="1641992"/>
    <lineage>
        <taxon>Bacteria</taxon>
        <taxon>Bacillati</taxon>
        <taxon>Actinomycetota</taxon>
        <taxon>Actinomycetes</taxon>
        <taxon>Mycobacteriales</taxon>
        <taxon>Mycobacteriaceae</taxon>
        <taxon>Mycolicibacterium</taxon>
    </lineage>
</organism>